<keyword evidence="4 6" id="KW-0560">Oxidoreductase</keyword>
<dbReference type="Proteomes" id="UP001216907">
    <property type="component" value="Unassembled WGS sequence"/>
</dbReference>
<feature type="domain" description="Amine oxidase" evidence="7">
    <location>
        <begin position="18"/>
        <end position="464"/>
    </location>
</feature>
<dbReference type="Pfam" id="PF01593">
    <property type="entry name" value="Amino_oxidase"/>
    <property type="match status" value="1"/>
</dbReference>
<accession>A0ABT6FHI6</accession>
<keyword evidence="5 6" id="KW-0350">Heme biosynthesis</keyword>
<dbReference type="Gene3D" id="3.90.660.20">
    <property type="entry name" value="Protoporphyrinogen oxidase, mitochondrial, domain 2"/>
    <property type="match status" value="1"/>
</dbReference>
<evidence type="ECO:0000256" key="6">
    <source>
        <dbReference type="RuleBase" id="RU364052"/>
    </source>
</evidence>
<dbReference type="InterPro" id="IPR002937">
    <property type="entry name" value="Amino_oxidase"/>
</dbReference>
<dbReference type="PANTHER" id="PTHR42923">
    <property type="entry name" value="PROTOPORPHYRINOGEN OXIDASE"/>
    <property type="match status" value="1"/>
</dbReference>
<keyword evidence="3 6" id="KW-0274">FAD</keyword>
<comment type="caution">
    <text evidence="8">The sequence shown here is derived from an EMBL/GenBank/DDBJ whole genome shotgun (WGS) entry which is preliminary data.</text>
</comment>
<gene>
    <name evidence="8" type="primary">hemG</name>
    <name evidence="8" type="ORF">PZE19_25005</name>
</gene>
<comment type="cofactor">
    <cofactor evidence="1 6">
        <name>FAD</name>
        <dbReference type="ChEBI" id="CHEBI:57692"/>
    </cofactor>
</comment>
<comment type="similarity">
    <text evidence="6">Belongs to the protoporphyrinogen/coproporphyrinogen oxidase family. Coproporphyrinogen III oxidase subfamily.</text>
</comment>
<organism evidence="8 9">
    <name type="scientific">Paludisphaera mucosa</name>
    <dbReference type="NCBI Taxonomy" id="3030827"/>
    <lineage>
        <taxon>Bacteria</taxon>
        <taxon>Pseudomonadati</taxon>
        <taxon>Planctomycetota</taxon>
        <taxon>Planctomycetia</taxon>
        <taxon>Isosphaerales</taxon>
        <taxon>Isosphaeraceae</taxon>
        <taxon>Paludisphaera</taxon>
    </lineage>
</organism>
<dbReference type="InterPro" id="IPR004572">
    <property type="entry name" value="Protoporphyrinogen_oxidase"/>
</dbReference>
<evidence type="ECO:0000256" key="4">
    <source>
        <dbReference type="ARBA" id="ARBA00023002"/>
    </source>
</evidence>
<dbReference type="SUPFAM" id="SSF51905">
    <property type="entry name" value="FAD/NAD(P)-binding domain"/>
    <property type="match status" value="1"/>
</dbReference>
<dbReference type="SUPFAM" id="SSF54373">
    <property type="entry name" value="FAD-linked reductases, C-terminal domain"/>
    <property type="match status" value="1"/>
</dbReference>
<sequence length="477" mass="50546">MRDETVVDVDVAVVGGGITGLAAANRLREIDPALSVAVLEAGERPGGVLGTIRRDGYLVETSADSFITNVPGGVDLCRRLGLEDRLIQTDERHRRSFVVRAGRLEPIPDGLIIMAPSKIGPMVRTRILSVSGKLRLAMERFLPRGDGSDESLASFARRRFGREAYERLIQPLVGGMYTGDPERLSVKATMPRFLEMEQREGSLIKAMRAAGAKGGQNAGGSGARYGLFVGLEAGMSELVEALVARLPAGALRTNSPARGLRRDGDGWRLDAGDETIAARAVVLATSAKATAGLMRDVDPEAAKSLGGIASTSSVIVSLGFRREQIAHPLDGFGFVVPYAEDRAILSGSFSSVKFAGRAPEGSVLIRVFMGGAKRPDLVDADDAELVRIASSELASLLGVRGGPELSIVSRWREVMPQYEVGHLERIAAIEERVGSLEGLELAGNWLRGVGVPMCIRGGEEAAGRAAGRIGTPSARSG</sequence>
<evidence type="ECO:0000313" key="8">
    <source>
        <dbReference type="EMBL" id="MDG3007041.1"/>
    </source>
</evidence>
<evidence type="ECO:0000313" key="9">
    <source>
        <dbReference type="Proteomes" id="UP001216907"/>
    </source>
</evidence>
<keyword evidence="6" id="KW-0963">Cytoplasm</keyword>
<keyword evidence="2 6" id="KW-0285">Flavoprotein</keyword>
<comment type="catalytic activity">
    <reaction evidence="6">
        <text>coproporphyrinogen III + 3 O2 = coproporphyrin III + 3 H2O2</text>
        <dbReference type="Rhea" id="RHEA:43436"/>
        <dbReference type="ChEBI" id="CHEBI:15379"/>
        <dbReference type="ChEBI" id="CHEBI:16240"/>
        <dbReference type="ChEBI" id="CHEBI:57309"/>
        <dbReference type="ChEBI" id="CHEBI:131725"/>
        <dbReference type="EC" id="1.3.3.15"/>
    </reaction>
</comment>
<dbReference type="EC" id="1.3.3.15" evidence="6"/>
<evidence type="ECO:0000256" key="3">
    <source>
        <dbReference type="ARBA" id="ARBA00022827"/>
    </source>
</evidence>
<dbReference type="Gene3D" id="3.50.50.60">
    <property type="entry name" value="FAD/NAD(P)-binding domain"/>
    <property type="match status" value="1"/>
</dbReference>
<dbReference type="NCBIfam" id="TIGR00562">
    <property type="entry name" value="proto_IX_ox"/>
    <property type="match status" value="1"/>
</dbReference>
<keyword evidence="9" id="KW-1185">Reference proteome</keyword>
<dbReference type="EMBL" id="JARRAG010000002">
    <property type="protein sequence ID" value="MDG3007041.1"/>
    <property type="molecule type" value="Genomic_DNA"/>
</dbReference>
<dbReference type="PANTHER" id="PTHR42923:SF3">
    <property type="entry name" value="PROTOPORPHYRINOGEN OXIDASE"/>
    <property type="match status" value="1"/>
</dbReference>
<comment type="subcellular location">
    <subcellularLocation>
        <location evidence="6">Cytoplasm</location>
    </subcellularLocation>
</comment>
<dbReference type="GO" id="GO:0004729">
    <property type="term" value="F:oxygen-dependent protoporphyrinogen oxidase activity"/>
    <property type="evidence" value="ECO:0007669"/>
    <property type="project" value="UniProtKB-EC"/>
</dbReference>
<evidence type="ECO:0000256" key="5">
    <source>
        <dbReference type="ARBA" id="ARBA00023133"/>
    </source>
</evidence>
<evidence type="ECO:0000256" key="2">
    <source>
        <dbReference type="ARBA" id="ARBA00022630"/>
    </source>
</evidence>
<dbReference type="RefSeq" id="WP_277863331.1">
    <property type="nucleotide sequence ID" value="NZ_JARRAG010000002.1"/>
</dbReference>
<reference evidence="8 9" key="1">
    <citation type="submission" date="2023-03" db="EMBL/GenBank/DDBJ databases">
        <title>Paludisphaera mucosa sp. nov. a novel planctomycete from northern fen.</title>
        <authorList>
            <person name="Ivanova A."/>
        </authorList>
    </citation>
    <scope>NUCLEOTIDE SEQUENCE [LARGE SCALE GENOMIC DNA]</scope>
    <source>
        <strain evidence="8 9">Pla2</strain>
    </source>
</reference>
<evidence type="ECO:0000259" key="7">
    <source>
        <dbReference type="Pfam" id="PF01593"/>
    </source>
</evidence>
<evidence type="ECO:0000256" key="1">
    <source>
        <dbReference type="ARBA" id="ARBA00001974"/>
    </source>
</evidence>
<comment type="function">
    <text evidence="6">Involved in coproporphyrin-dependent heme b biosynthesis. Catalyzes the oxidation of coproporphyrinogen III to coproporphyrin III.</text>
</comment>
<proteinExistence type="inferred from homology"/>
<comment type="pathway">
    <text evidence="6">Porphyrin-containing compound metabolism; protoheme biosynthesis.</text>
</comment>
<dbReference type="Gene3D" id="1.10.3110.10">
    <property type="entry name" value="protoporphyrinogen ix oxidase, domain 3"/>
    <property type="match status" value="1"/>
</dbReference>
<name>A0ABT6FHI6_9BACT</name>
<protein>
    <recommendedName>
        <fullName evidence="6">Coproporphyrinogen III oxidase</fullName>
        <ecNumber evidence="6">1.3.3.15</ecNumber>
    </recommendedName>
</protein>
<dbReference type="InterPro" id="IPR050464">
    <property type="entry name" value="Zeta_carotene_desat/Oxidored"/>
</dbReference>
<dbReference type="InterPro" id="IPR036188">
    <property type="entry name" value="FAD/NAD-bd_sf"/>
</dbReference>